<dbReference type="Pfam" id="PF05534">
    <property type="entry name" value="HicB"/>
    <property type="match status" value="1"/>
</dbReference>
<dbReference type="EMBL" id="LIAE01008810">
    <property type="protein sequence ID" value="PAV72351.1"/>
    <property type="molecule type" value="Genomic_DNA"/>
</dbReference>
<evidence type="ECO:0000313" key="2">
    <source>
        <dbReference type="EMBL" id="PAV72351.1"/>
    </source>
</evidence>
<feature type="compositionally biased region" description="Polar residues" evidence="1">
    <location>
        <begin position="200"/>
        <end position="219"/>
    </location>
</feature>
<dbReference type="AlphaFoldDB" id="A0A2A2KEG8"/>
<proteinExistence type="predicted"/>
<comment type="caution">
    <text evidence="2">The sequence shown here is derived from an EMBL/GenBank/DDBJ whole genome shotgun (WGS) entry which is preliminary data.</text>
</comment>
<reference evidence="2 3" key="1">
    <citation type="journal article" date="2017" name="Curr. Biol.">
        <title>Genome architecture and evolution of a unichromosomal asexual nematode.</title>
        <authorList>
            <person name="Fradin H."/>
            <person name="Zegar C."/>
            <person name="Gutwein M."/>
            <person name="Lucas J."/>
            <person name="Kovtun M."/>
            <person name="Corcoran D."/>
            <person name="Baugh L.R."/>
            <person name="Kiontke K."/>
            <person name="Gunsalus K."/>
            <person name="Fitch D.H."/>
            <person name="Piano F."/>
        </authorList>
    </citation>
    <scope>NUCLEOTIDE SEQUENCE [LARGE SCALE GENOMIC DNA]</scope>
    <source>
        <strain evidence="2">PF1309</strain>
    </source>
</reference>
<dbReference type="InterPro" id="IPR008651">
    <property type="entry name" value="Uncharacterised_HicB"/>
</dbReference>
<keyword evidence="3" id="KW-1185">Reference proteome</keyword>
<dbReference type="InterPro" id="IPR035069">
    <property type="entry name" value="TTHA1013/TTHA0281-like"/>
</dbReference>
<evidence type="ECO:0000313" key="3">
    <source>
        <dbReference type="Proteomes" id="UP000218231"/>
    </source>
</evidence>
<organism evidence="2 3">
    <name type="scientific">Diploscapter pachys</name>
    <dbReference type="NCBI Taxonomy" id="2018661"/>
    <lineage>
        <taxon>Eukaryota</taxon>
        <taxon>Metazoa</taxon>
        <taxon>Ecdysozoa</taxon>
        <taxon>Nematoda</taxon>
        <taxon>Chromadorea</taxon>
        <taxon>Rhabditida</taxon>
        <taxon>Rhabditina</taxon>
        <taxon>Rhabditomorpha</taxon>
        <taxon>Rhabditoidea</taxon>
        <taxon>Rhabditidae</taxon>
        <taxon>Diploscapter</taxon>
    </lineage>
</organism>
<gene>
    <name evidence="2" type="ORF">WR25_09719</name>
</gene>
<evidence type="ECO:0008006" key="4">
    <source>
        <dbReference type="Google" id="ProtNLM"/>
    </source>
</evidence>
<evidence type="ECO:0000256" key="1">
    <source>
        <dbReference type="SAM" id="MobiDB-lite"/>
    </source>
</evidence>
<sequence length="398" mass="42309">MNSQRALLELVFNKLVPRTLDWSRLESLLVSLGARVVEGRGSRVRFELNGARCPPVPGAGRSYTMNVMNYRGYSARIEYSDEDQLRIGHVAGIRDVIGFHGESISELRQAFEEAVDDYLETCRRLGREPQKTYSGKLSLRLEPTLHASVAAKAELAQKSINQWPGPVGISALTEVPPDDTSIRSTPRARSRRASSTVSSGFQPSSTQSVADTRTNSGSSCGQAWRTASTTCKARSVAATNASTTCWISSLLSSWGTVCSGALGGDEAGDALQRGDLLVAPQAEVFCCDASIGGDRDRFTDHQAGATDSAAAQVNQVPVIGQAVDGGVLTHGGNGDTVGQGQLTQGVGFEQQAHGAPPRDSNGCRAGICSRAWAGTVSTSRRASSPIWPMLYIFDESAI</sequence>
<name>A0A2A2KEG8_9BILA</name>
<dbReference type="Proteomes" id="UP000218231">
    <property type="component" value="Unassembled WGS sequence"/>
</dbReference>
<protein>
    <recommendedName>
        <fullName evidence="4">HicB family protein</fullName>
    </recommendedName>
</protein>
<dbReference type="SUPFAM" id="SSF143100">
    <property type="entry name" value="TTHA1013/TTHA0281-like"/>
    <property type="match status" value="1"/>
</dbReference>
<accession>A0A2A2KEG8</accession>
<feature type="region of interest" description="Disordered" evidence="1">
    <location>
        <begin position="169"/>
        <end position="219"/>
    </location>
</feature>